<name>A0A484ZL08_9GAMM</name>
<gene>
    <name evidence="1" type="ORF">NCTC12282_03643</name>
</gene>
<dbReference type="EMBL" id="CAADJA010000002">
    <property type="protein sequence ID" value="VFS49182.1"/>
    <property type="molecule type" value="Genomic_DNA"/>
</dbReference>
<protein>
    <submittedName>
        <fullName evidence="1">Uncharacterized protein/domain associated with GTPases</fullName>
    </submittedName>
</protein>
<dbReference type="AlphaFoldDB" id="A0A484ZL08"/>
<dbReference type="Proteomes" id="UP000373449">
    <property type="component" value="Unassembled WGS sequence"/>
</dbReference>
<reference evidence="1 2" key="1">
    <citation type="submission" date="2019-03" db="EMBL/GenBank/DDBJ databases">
        <authorList>
            <consortium name="Pathogen Informatics"/>
        </authorList>
    </citation>
    <scope>NUCLEOTIDE SEQUENCE [LARGE SCALE GENOMIC DNA]</scope>
    <source>
        <strain evidence="1 2">NCTC12282</strain>
    </source>
</reference>
<evidence type="ECO:0000313" key="1">
    <source>
        <dbReference type="EMBL" id="VFS49182.1"/>
    </source>
</evidence>
<sequence>MVMPVTLPANITSVLYIQLRMIAAIAHMGEYDLKDDKVKTIVYACLCGSAVTDILKRAGVDMGKKLTQSTIKNLSGAIITKINQAVGFRLLTKFGSKGIINLGKLVPVVGGIIGGTFDGVTTNIIGNTARKYFLEIDNNTETPGEMRIPR</sequence>
<accession>A0A484ZL08</accession>
<proteinExistence type="predicted"/>
<evidence type="ECO:0000313" key="2">
    <source>
        <dbReference type="Proteomes" id="UP000373449"/>
    </source>
</evidence>
<organism evidence="1 2">
    <name type="scientific">Budvicia aquatica</name>
    <dbReference type="NCBI Taxonomy" id="82979"/>
    <lineage>
        <taxon>Bacteria</taxon>
        <taxon>Pseudomonadati</taxon>
        <taxon>Pseudomonadota</taxon>
        <taxon>Gammaproteobacteria</taxon>
        <taxon>Enterobacterales</taxon>
        <taxon>Budviciaceae</taxon>
        <taxon>Budvicia</taxon>
    </lineage>
</organism>